<comment type="caution">
    <text evidence="1">The sequence shown here is derived from an EMBL/GenBank/DDBJ whole genome shotgun (WGS) entry which is preliminary data.</text>
</comment>
<evidence type="ECO:0000313" key="1">
    <source>
        <dbReference type="EMBL" id="GAI84404.1"/>
    </source>
</evidence>
<name>X1TWJ6_9ZZZZ</name>
<organism evidence="1">
    <name type="scientific">marine sediment metagenome</name>
    <dbReference type="NCBI Taxonomy" id="412755"/>
    <lineage>
        <taxon>unclassified sequences</taxon>
        <taxon>metagenomes</taxon>
        <taxon>ecological metagenomes</taxon>
    </lineage>
</organism>
<gene>
    <name evidence="1" type="ORF">S12H4_19528</name>
</gene>
<reference evidence="1" key="1">
    <citation type="journal article" date="2014" name="Front. Microbiol.">
        <title>High frequency of phylogenetically diverse reductive dehalogenase-homologous genes in deep subseafloor sedimentary metagenomes.</title>
        <authorList>
            <person name="Kawai M."/>
            <person name="Futagami T."/>
            <person name="Toyoda A."/>
            <person name="Takaki Y."/>
            <person name="Nishi S."/>
            <person name="Hori S."/>
            <person name="Arai W."/>
            <person name="Tsubouchi T."/>
            <person name="Morono Y."/>
            <person name="Uchiyama I."/>
            <person name="Ito T."/>
            <person name="Fujiyama A."/>
            <person name="Inagaki F."/>
            <person name="Takami H."/>
        </authorList>
    </citation>
    <scope>NUCLEOTIDE SEQUENCE</scope>
    <source>
        <strain evidence="1">Expedition CK06-06</strain>
    </source>
</reference>
<protein>
    <recommendedName>
        <fullName evidence="2">DUF2229 domain-containing protein</fullName>
    </recommendedName>
</protein>
<feature type="non-terminal residue" evidence="1">
    <location>
        <position position="1"/>
    </location>
</feature>
<proteinExistence type="predicted"/>
<evidence type="ECO:0008006" key="2">
    <source>
        <dbReference type="Google" id="ProtNLM"/>
    </source>
</evidence>
<sequence>EIKVKEEAAYRFLPTRPLKIGVVGEIGTMLEPDINFDIVKKLQQQGANVHMSLTITDYLNEDTVRGGKEDVKEARKLLSQELGGHGFQSICNTIYYGKQGYDGVIHILPLSCMPENTVERLVDYVAERYKIPLYRFPIDESAFEVGFDTRLSTFCSMLKRRKMANG</sequence>
<accession>X1TWJ6</accession>
<dbReference type="AlphaFoldDB" id="X1TWJ6"/>
<dbReference type="EMBL" id="BARW01009773">
    <property type="protein sequence ID" value="GAI84404.1"/>
    <property type="molecule type" value="Genomic_DNA"/>
</dbReference>
<dbReference type="Gene3D" id="3.40.50.11900">
    <property type="match status" value="1"/>
</dbReference>